<comment type="caution">
    <text evidence="2">The sequence shown here is derived from an EMBL/GenBank/DDBJ whole genome shotgun (WGS) entry which is preliminary data.</text>
</comment>
<reference evidence="2" key="1">
    <citation type="submission" date="2023-05" db="EMBL/GenBank/DDBJ databases">
        <authorList>
            <person name="Stuckert A."/>
        </authorList>
    </citation>
    <scope>NUCLEOTIDE SEQUENCE</scope>
</reference>
<feature type="transmembrane region" description="Helical" evidence="1">
    <location>
        <begin position="32"/>
        <end position="51"/>
    </location>
</feature>
<keyword evidence="1" id="KW-0472">Membrane</keyword>
<keyword evidence="1" id="KW-1133">Transmembrane helix</keyword>
<dbReference type="EMBL" id="CATNWA010018414">
    <property type="protein sequence ID" value="CAI9607197.1"/>
    <property type="molecule type" value="Genomic_DNA"/>
</dbReference>
<evidence type="ECO:0000313" key="3">
    <source>
        <dbReference type="Proteomes" id="UP001162483"/>
    </source>
</evidence>
<evidence type="ECO:0000256" key="1">
    <source>
        <dbReference type="SAM" id="Phobius"/>
    </source>
</evidence>
<dbReference type="Proteomes" id="UP001162483">
    <property type="component" value="Unassembled WGS sequence"/>
</dbReference>
<protein>
    <submittedName>
        <fullName evidence="2">Uncharacterized protein</fullName>
    </submittedName>
</protein>
<keyword evidence="3" id="KW-1185">Reference proteome</keyword>
<sequence>HFYSSVIILCSFKTTTLSFSRAACIFLAVTYGFPFVSRTILAVMAVIFLGLPDLGYN</sequence>
<proteinExistence type="predicted"/>
<keyword evidence="1" id="KW-0812">Transmembrane</keyword>
<accession>A0ABN9GCR1</accession>
<feature type="non-terminal residue" evidence="2">
    <location>
        <position position="1"/>
    </location>
</feature>
<gene>
    <name evidence="2" type="ORF">SPARVUS_LOCUS13911628</name>
</gene>
<name>A0ABN9GCR1_9NEOB</name>
<evidence type="ECO:0000313" key="2">
    <source>
        <dbReference type="EMBL" id="CAI9607197.1"/>
    </source>
</evidence>
<organism evidence="2 3">
    <name type="scientific">Staurois parvus</name>
    <dbReference type="NCBI Taxonomy" id="386267"/>
    <lineage>
        <taxon>Eukaryota</taxon>
        <taxon>Metazoa</taxon>
        <taxon>Chordata</taxon>
        <taxon>Craniata</taxon>
        <taxon>Vertebrata</taxon>
        <taxon>Euteleostomi</taxon>
        <taxon>Amphibia</taxon>
        <taxon>Batrachia</taxon>
        <taxon>Anura</taxon>
        <taxon>Neobatrachia</taxon>
        <taxon>Ranoidea</taxon>
        <taxon>Ranidae</taxon>
        <taxon>Staurois</taxon>
    </lineage>
</organism>